<evidence type="ECO:0000313" key="3">
    <source>
        <dbReference type="Proteomes" id="UP000011713"/>
    </source>
</evidence>
<proteinExistence type="predicted"/>
<reference evidence="2" key="2">
    <citation type="submission" date="2015-06" db="UniProtKB">
        <authorList>
            <consortium name="EnsemblProtists"/>
        </authorList>
    </citation>
    <scope>IDENTIFICATION</scope>
    <source>
        <strain evidence="2">Emoy2</strain>
    </source>
</reference>
<dbReference type="SUPFAM" id="SSF48334">
    <property type="entry name" value="DNA repair protein MutS, domain III"/>
    <property type="match status" value="1"/>
</dbReference>
<sequence>MSPLVDSQTKGAEDIKRVMANNVDINIGRVVLSPSTRKLLMDQATVSSLELIRGTRGTSDTQVLQGSIYCHLLFSHYLLRHCFCKSLYKMLKNTQTMAGNRLLRSTFVCSSQARHEVVGIFLDNPAWFFDVMEELRDFVDLDRLLSRLGFRESP</sequence>
<dbReference type="EnsemblProtists" id="HpaT802808">
    <property type="protein sequence ID" value="HpaP802808"/>
    <property type="gene ID" value="HpaG802808"/>
</dbReference>
<accession>M4B949</accession>
<reference evidence="3" key="1">
    <citation type="journal article" date="2010" name="Science">
        <title>Signatures of adaptation to obligate biotrophy in the Hyaloperonospora arabidopsidis genome.</title>
        <authorList>
            <person name="Baxter L."/>
            <person name="Tripathy S."/>
            <person name="Ishaque N."/>
            <person name="Boot N."/>
            <person name="Cabral A."/>
            <person name="Kemen E."/>
            <person name="Thines M."/>
            <person name="Ah-Fong A."/>
            <person name="Anderson R."/>
            <person name="Badejoko W."/>
            <person name="Bittner-Eddy P."/>
            <person name="Boore J.L."/>
            <person name="Chibucos M.C."/>
            <person name="Coates M."/>
            <person name="Dehal P."/>
            <person name="Delehaunty K."/>
            <person name="Dong S."/>
            <person name="Downton P."/>
            <person name="Dumas B."/>
            <person name="Fabro G."/>
            <person name="Fronick C."/>
            <person name="Fuerstenberg S.I."/>
            <person name="Fulton L."/>
            <person name="Gaulin E."/>
            <person name="Govers F."/>
            <person name="Hughes L."/>
            <person name="Humphray S."/>
            <person name="Jiang R.H."/>
            <person name="Judelson H."/>
            <person name="Kamoun S."/>
            <person name="Kyung K."/>
            <person name="Meijer H."/>
            <person name="Minx P."/>
            <person name="Morris P."/>
            <person name="Nelson J."/>
            <person name="Phuntumart V."/>
            <person name="Qutob D."/>
            <person name="Rehmany A."/>
            <person name="Rougon-Cardoso A."/>
            <person name="Ryden P."/>
            <person name="Torto-Alalibo T."/>
            <person name="Studholme D."/>
            <person name="Wang Y."/>
            <person name="Win J."/>
            <person name="Wood J."/>
            <person name="Clifton S.W."/>
            <person name="Rogers J."/>
            <person name="Van den Ackerveken G."/>
            <person name="Jones J.D."/>
            <person name="McDowell J.M."/>
            <person name="Beynon J."/>
            <person name="Tyler B.M."/>
        </authorList>
    </citation>
    <scope>NUCLEOTIDE SEQUENCE [LARGE SCALE GENOMIC DNA]</scope>
    <source>
        <strain evidence="3">Emoy2</strain>
    </source>
</reference>
<dbReference type="InterPro" id="IPR036187">
    <property type="entry name" value="DNA_mismatch_repair_MutS_sf"/>
</dbReference>
<dbReference type="Gene3D" id="1.10.1420.10">
    <property type="match status" value="1"/>
</dbReference>
<dbReference type="GO" id="GO:0005524">
    <property type="term" value="F:ATP binding"/>
    <property type="evidence" value="ECO:0007669"/>
    <property type="project" value="InterPro"/>
</dbReference>
<keyword evidence="3" id="KW-1185">Reference proteome</keyword>
<dbReference type="Pfam" id="PF05192">
    <property type="entry name" value="MutS_III"/>
    <property type="match status" value="1"/>
</dbReference>
<dbReference type="GO" id="GO:0006298">
    <property type="term" value="P:mismatch repair"/>
    <property type="evidence" value="ECO:0007669"/>
    <property type="project" value="InterPro"/>
</dbReference>
<dbReference type="InParanoid" id="M4B949"/>
<dbReference type="EMBL" id="JH598009">
    <property type="status" value="NOT_ANNOTATED_CDS"/>
    <property type="molecule type" value="Genomic_DNA"/>
</dbReference>
<dbReference type="Proteomes" id="UP000011713">
    <property type="component" value="Unassembled WGS sequence"/>
</dbReference>
<dbReference type="GO" id="GO:0030983">
    <property type="term" value="F:mismatched DNA binding"/>
    <property type="evidence" value="ECO:0007669"/>
    <property type="project" value="InterPro"/>
</dbReference>
<protein>
    <recommendedName>
        <fullName evidence="1">DNA mismatch repair protein MutS core domain-containing protein</fullName>
    </recommendedName>
</protein>
<evidence type="ECO:0000259" key="1">
    <source>
        <dbReference type="Pfam" id="PF05192"/>
    </source>
</evidence>
<organism evidence="2 3">
    <name type="scientific">Hyaloperonospora arabidopsidis (strain Emoy2)</name>
    <name type="common">Downy mildew agent</name>
    <name type="synonym">Peronospora arabidopsidis</name>
    <dbReference type="NCBI Taxonomy" id="559515"/>
    <lineage>
        <taxon>Eukaryota</taxon>
        <taxon>Sar</taxon>
        <taxon>Stramenopiles</taxon>
        <taxon>Oomycota</taxon>
        <taxon>Peronosporomycetes</taxon>
        <taxon>Peronosporales</taxon>
        <taxon>Peronosporaceae</taxon>
        <taxon>Hyaloperonospora</taxon>
    </lineage>
</organism>
<dbReference type="HOGENOM" id="CLU_1707648_0_0_1"/>
<feature type="domain" description="DNA mismatch repair protein MutS core" evidence="1">
    <location>
        <begin position="44"/>
        <end position="150"/>
    </location>
</feature>
<name>M4B949_HYAAE</name>
<dbReference type="VEuPathDB" id="FungiDB:HpaG802808"/>
<evidence type="ECO:0000313" key="2">
    <source>
        <dbReference type="EnsemblProtists" id="HpaP802808"/>
    </source>
</evidence>
<dbReference type="AlphaFoldDB" id="M4B949"/>
<dbReference type="InterPro" id="IPR007696">
    <property type="entry name" value="DNA_mismatch_repair_MutS_core"/>
</dbReference>